<evidence type="ECO:0000313" key="2">
    <source>
        <dbReference type="EMBL" id="KAK0741039.1"/>
    </source>
</evidence>
<keyword evidence="3" id="KW-1185">Reference proteome</keyword>
<keyword evidence="1" id="KW-0472">Membrane</keyword>
<reference evidence="2" key="1">
    <citation type="submission" date="2023-06" db="EMBL/GenBank/DDBJ databases">
        <title>Genome-scale phylogeny and comparative genomics of the fungal order Sordariales.</title>
        <authorList>
            <consortium name="Lawrence Berkeley National Laboratory"/>
            <person name="Hensen N."/>
            <person name="Bonometti L."/>
            <person name="Westerberg I."/>
            <person name="Brannstrom I.O."/>
            <person name="Guillou S."/>
            <person name="Cros-Aarteil S."/>
            <person name="Calhoun S."/>
            <person name="Haridas S."/>
            <person name="Kuo A."/>
            <person name="Mondo S."/>
            <person name="Pangilinan J."/>
            <person name="Riley R."/>
            <person name="LaButti K."/>
            <person name="Andreopoulos B."/>
            <person name="Lipzen A."/>
            <person name="Chen C."/>
            <person name="Yanf M."/>
            <person name="Daum C."/>
            <person name="Ng V."/>
            <person name="Clum A."/>
            <person name="Steindorff A."/>
            <person name="Ohm R."/>
            <person name="Martin F."/>
            <person name="Silar P."/>
            <person name="Natvig D."/>
            <person name="Lalanne C."/>
            <person name="Gautier V."/>
            <person name="Ament-velasquez S.L."/>
            <person name="Kruys A."/>
            <person name="Hutchinson M.I."/>
            <person name="Powell A.J."/>
            <person name="Barry K."/>
            <person name="Miller A.N."/>
            <person name="Grigoriev I.V."/>
            <person name="Debuchy R."/>
            <person name="Gladieux P."/>
            <person name="Thoren M.H."/>
            <person name="Johannesson H."/>
        </authorList>
    </citation>
    <scope>NUCLEOTIDE SEQUENCE</scope>
    <source>
        <strain evidence="2">SMH3187-1</strain>
    </source>
</reference>
<keyword evidence="1" id="KW-0812">Transmembrane</keyword>
<name>A0AA40EKH7_9PEZI</name>
<sequence length="101" mass="11517">MMSPISIPAWVCWLFGSWLPLALLALASGSRRRIRKGGGWVWCVCGAVWCVCGAVWCGRHAEPCRCFICLAPPQRARRTRWRWRGAWSGRWARRAGCRRAS</sequence>
<keyword evidence="1" id="KW-1133">Transmembrane helix</keyword>
<comment type="caution">
    <text evidence="2">The sequence shown here is derived from an EMBL/GenBank/DDBJ whole genome shotgun (WGS) entry which is preliminary data.</text>
</comment>
<dbReference type="AlphaFoldDB" id="A0AA40EKH7"/>
<accession>A0AA40EKH7</accession>
<organism evidence="2 3">
    <name type="scientific">Schizothecium vesticola</name>
    <dbReference type="NCBI Taxonomy" id="314040"/>
    <lineage>
        <taxon>Eukaryota</taxon>
        <taxon>Fungi</taxon>
        <taxon>Dikarya</taxon>
        <taxon>Ascomycota</taxon>
        <taxon>Pezizomycotina</taxon>
        <taxon>Sordariomycetes</taxon>
        <taxon>Sordariomycetidae</taxon>
        <taxon>Sordariales</taxon>
        <taxon>Schizotheciaceae</taxon>
        <taxon>Schizothecium</taxon>
    </lineage>
</organism>
<feature type="transmembrane region" description="Helical" evidence="1">
    <location>
        <begin position="6"/>
        <end position="27"/>
    </location>
</feature>
<protein>
    <submittedName>
        <fullName evidence="2">Uncharacterized protein</fullName>
    </submittedName>
</protein>
<gene>
    <name evidence="2" type="ORF">B0T18DRAFT_223307</name>
</gene>
<evidence type="ECO:0000256" key="1">
    <source>
        <dbReference type="SAM" id="Phobius"/>
    </source>
</evidence>
<evidence type="ECO:0000313" key="3">
    <source>
        <dbReference type="Proteomes" id="UP001172155"/>
    </source>
</evidence>
<proteinExistence type="predicted"/>
<dbReference type="Proteomes" id="UP001172155">
    <property type="component" value="Unassembled WGS sequence"/>
</dbReference>
<dbReference type="EMBL" id="JAUKUD010000006">
    <property type="protein sequence ID" value="KAK0741039.1"/>
    <property type="molecule type" value="Genomic_DNA"/>
</dbReference>